<name>J9FS64_9ZZZZ</name>
<comment type="caution">
    <text evidence="1">The sequence shown here is derived from an EMBL/GenBank/DDBJ whole genome shotgun (WGS) entry which is preliminary data.</text>
</comment>
<sequence>MLPETQMQACLQQLTRQGGFATKAVHRPLGGRTELTPQVQQAVEGTNDMKRNGQTVLLCPT</sequence>
<gene>
    <name evidence="1" type="ORF">EVA_19478</name>
</gene>
<proteinExistence type="predicted"/>
<reference evidence="1" key="1">
    <citation type="journal article" date="2012" name="PLoS ONE">
        <title>Gene sets for utilization of primary and secondary nutrition supplies in the distal gut of endangered iberian lynx.</title>
        <authorList>
            <person name="Alcaide M."/>
            <person name="Messina E."/>
            <person name="Richter M."/>
            <person name="Bargiela R."/>
            <person name="Peplies J."/>
            <person name="Huws S.A."/>
            <person name="Newbold C.J."/>
            <person name="Golyshin P.N."/>
            <person name="Simon M.A."/>
            <person name="Lopez G."/>
            <person name="Yakimov M.M."/>
            <person name="Ferrer M."/>
        </authorList>
    </citation>
    <scope>NUCLEOTIDE SEQUENCE</scope>
</reference>
<protein>
    <submittedName>
        <fullName evidence="1">Uncharacterized protein</fullName>
    </submittedName>
</protein>
<dbReference type="AlphaFoldDB" id="J9FS64"/>
<dbReference type="EMBL" id="AMCI01007556">
    <property type="protein sequence ID" value="EJW92417.1"/>
    <property type="molecule type" value="Genomic_DNA"/>
</dbReference>
<evidence type="ECO:0000313" key="1">
    <source>
        <dbReference type="EMBL" id="EJW92417.1"/>
    </source>
</evidence>
<accession>J9FS64</accession>
<organism evidence="1">
    <name type="scientific">gut metagenome</name>
    <dbReference type="NCBI Taxonomy" id="749906"/>
    <lineage>
        <taxon>unclassified sequences</taxon>
        <taxon>metagenomes</taxon>
        <taxon>organismal metagenomes</taxon>
    </lineage>
</organism>